<name>A0A8S0XJX8_CYCAE</name>
<proteinExistence type="predicted"/>
<protein>
    <submittedName>
        <fullName evidence="1">Uncharacterized protein</fullName>
    </submittedName>
</protein>
<reference evidence="1 2" key="1">
    <citation type="submission" date="2020-01" db="EMBL/GenBank/DDBJ databases">
        <authorList>
            <person name="Gupta K D."/>
        </authorList>
    </citation>
    <scope>NUCLEOTIDE SEQUENCE [LARGE SCALE GENOMIC DNA]</scope>
</reference>
<gene>
    <name evidence="1" type="ORF">AAE3_LOCUS1152</name>
</gene>
<comment type="caution">
    <text evidence="1">The sequence shown here is derived from an EMBL/GenBank/DDBJ whole genome shotgun (WGS) entry which is preliminary data.</text>
</comment>
<dbReference type="Proteomes" id="UP000467700">
    <property type="component" value="Unassembled WGS sequence"/>
</dbReference>
<accession>A0A8S0XJX8</accession>
<evidence type="ECO:0000313" key="1">
    <source>
        <dbReference type="EMBL" id="CAA7258820.1"/>
    </source>
</evidence>
<organism evidence="1 2">
    <name type="scientific">Cyclocybe aegerita</name>
    <name type="common">Black poplar mushroom</name>
    <name type="synonym">Agrocybe aegerita</name>
    <dbReference type="NCBI Taxonomy" id="1973307"/>
    <lineage>
        <taxon>Eukaryota</taxon>
        <taxon>Fungi</taxon>
        <taxon>Dikarya</taxon>
        <taxon>Basidiomycota</taxon>
        <taxon>Agaricomycotina</taxon>
        <taxon>Agaricomycetes</taxon>
        <taxon>Agaricomycetidae</taxon>
        <taxon>Agaricales</taxon>
        <taxon>Agaricineae</taxon>
        <taxon>Bolbitiaceae</taxon>
        <taxon>Cyclocybe</taxon>
    </lineage>
</organism>
<dbReference type="EMBL" id="CACVBS010000002">
    <property type="protein sequence ID" value="CAA7258820.1"/>
    <property type="molecule type" value="Genomic_DNA"/>
</dbReference>
<dbReference type="OrthoDB" id="3055171at2759"/>
<keyword evidence="2" id="KW-1185">Reference proteome</keyword>
<sequence>MFGFSLFTERPPARRRRVYDDRLCPPTIISLPLPTPVETTTVVRTPLVSDPTPRKPAPPHAPTIFRVSPARPVIPAALARFFDTSRPAKFDISERHTASKQTRAPKFYDMHLHHALRLKHIIILDHLP</sequence>
<evidence type="ECO:0000313" key="2">
    <source>
        <dbReference type="Proteomes" id="UP000467700"/>
    </source>
</evidence>
<dbReference type="AlphaFoldDB" id="A0A8S0XJX8"/>